<gene>
    <name evidence="2" type="ORF">GCM10010446_33570</name>
</gene>
<reference evidence="3" key="1">
    <citation type="journal article" date="2019" name="Int. J. Syst. Evol. Microbiol.">
        <title>The Global Catalogue of Microorganisms (GCM) 10K type strain sequencing project: providing services to taxonomists for standard genome sequencing and annotation.</title>
        <authorList>
            <consortium name="The Broad Institute Genomics Platform"/>
            <consortium name="The Broad Institute Genome Sequencing Center for Infectious Disease"/>
            <person name="Wu L."/>
            <person name="Ma J."/>
        </authorList>
    </citation>
    <scope>NUCLEOTIDE SEQUENCE [LARGE SCALE GENOMIC DNA]</scope>
    <source>
        <strain evidence="3">JCM 9088</strain>
    </source>
</reference>
<evidence type="ECO:0000313" key="2">
    <source>
        <dbReference type="EMBL" id="GAA2945564.1"/>
    </source>
</evidence>
<keyword evidence="3" id="KW-1185">Reference proteome</keyword>
<name>A0ABP6JSG3_9ACTN</name>
<sequence length="70" mass="7858">MYHLPTTPPKVTDRRSFSGTATTQAEALPPDVLAAIVRAAIEAHRDPEVHRRALAREESEREAIRRRLTA</sequence>
<protein>
    <submittedName>
        <fullName evidence="2">Uncharacterized protein</fullName>
    </submittedName>
</protein>
<dbReference type="Proteomes" id="UP001500403">
    <property type="component" value="Unassembled WGS sequence"/>
</dbReference>
<dbReference type="RefSeq" id="WP_344495842.1">
    <property type="nucleotide sequence ID" value="NZ_BAAAUD010000034.1"/>
</dbReference>
<organism evidence="2 3">
    <name type="scientific">Streptomyces enissocaesilis</name>
    <dbReference type="NCBI Taxonomy" id="332589"/>
    <lineage>
        <taxon>Bacteria</taxon>
        <taxon>Bacillati</taxon>
        <taxon>Actinomycetota</taxon>
        <taxon>Actinomycetes</taxon>
        <taxon>Kitasatosporales</taxon>
        <taxon>Streptomycetaceae</taxon>
        <taxon>Streptomyces</taxon>
        <taxon>Streptomyces rochei group</taxon>
    </lineage>
</organism>
<proteinExistence type="predicted"/>
<evidence type="ECO:0000313" key="3">
    <source>
        <dbReference type="Proteomes" id="UP001500403"/>
    </source>
</evidence>
<evidence type="ECO:0000256" key="1">
    <source>
        <dbReference type="SAM" id="MobiDB-lite"/>
    </source>
</evidence>
<comment type="caution">
    <text evidence="2">The sequence shown here is derived from an EMBL/GenBank/DDBJ whole genome shotgun (WGS) entry which is preliminary data.</text>
</comment>
<dbReference type="EMBL" id="BAAAUD010000034">
    <property type="protein sequence ID" value="GAA2945564.1"/>
    <property type="molecule type" value="Genomic_DNA"/>
</dbReference>
<feature type="region of interest" description="Disordered" evidence="1">
    <location>
        <begin position="1"/>
        <end position="24"/>
    </location>
</feature>
<accession>A0ABP6JSG3</accession>